<dbReference type="InParanoid" id="A0A0D0EAY1"/>
<accession>A0A0D0EAY1</accession>
<proteinExistence type="predicted"/>
<dbReference type="GO" id="GO:0046872">
    <property type="term" value="F:metal ion binding"/>
    <property type="evidence" value="ECO:0007669"/>
    <property type="project" value="UniProtKB-KW"/>
</dbReference>
<protein>
    <recommendedName>
        <fullName evidence="3">DDE Tnp4 domain-containing protein</fullName>
    </recommendedName>
</protein>
<evidence type="ECO:0000256" key="2">
    <source>
        <dbReference type="ARBA" id="ARBA00022723"/>
    </source>
</evidence>
<dbReference type="Proteomes" id="UP000054538">
    <property type="component" value="Unassembled WGS sequence"/>
</dbReference>
<dbReference type="HOGENOM" id="CLU_018552_9_0_1"/>
<organism evidence="4 5">
    <name type="scientific">Paxillus rubicundulus Ve08.2h10</name>
    <dbReference type="NCBI Taxonomy" id="930991"/>
    <lineage>
        <taxon>Eukaryota</taxon>
        <taxon>Fungi</taxon>
        <taxon>Dikarya</taxon>
        <taxon>Basidiomycota</taxon>
        <taxon>Agaricomycotina</taxon>
        <taxon>Agaricomycetes</taxon>
        <taxon>Agaricomycetidae</taxon>
        <taxon>Boletales</taxon>
        <taxon>Paxilineae</taxon>
        <taxon>Paxillaceae</taxon>
        <taxon>Paxillus</taxon>
    </lineage>
</organism>
<gene>
    <name evidence="4" type="ORF">PAXRUDRAFT_137349</name>
</gene>
<dbReference type="OrthoDB" id="2649667at2759"/>
<dbReference type="EMBL" id="KN824960">
    <property type="protein sequence ID" value="KIK96930.1"/>
    <property type="molecule type" value="Genomic_DNA"/>
</dbReference>
<dbReference type="AlphaFoldDB" id="A0A0D0EAY1"/>
<evidence type="ECO:0000256" key="1">
    <source>
        <dbReference type="ARBA" id="ARBA00001968"/>
    </source>
</evidence>
<name>A0A0D0EAY1_9AGAM</name>
<evidence type="ECO:0000313" key="4">
    <source>
        <dbReference type="EMBL" id="KIK96930.1"/>
    </source>
</evidence>
<dbReference type="Pfam" id="PF13359">
    <property type="entry name" value="DDE_Tnp_4"/>
    <property type="match status" value="1"/>
</dbReference>
<keyword evidence="2" id="KW-0479">Metal-binding</keyword>
<evidence type="ECO:0000313" key="5">
    <source>
        <dbReference type="Proteomes" id="UP000054538"/>
    </source>
</evidence>
<reference evidence="5" key="2">
    <citation type="submission" date="2015-01" db="EMBL/GenBank/DDBJ databases">
        <title>Evolutionary Origins and Diversification of the Mycorrhizal Mutualists.</title>
        <authorList>
            <consortium name="DOE Joint Genome Institute"/>
            <consortium name="Mycorrhizal Genomics Consortium"/>
            <person name="Kohler A."/>
            <person name="Kuo A."/>
            <person name="Nagy L.G."/>
            <person name="Floudas D."/>
            <person name="Copeland A."/>
            <person name="Barry K.W."/>
            <person name="Cichocki N."/>
            <person name="Veneault-Fourrey C."/>
            <person name="LaButti K."/>
            <person name="Lindquist E.A."/>
            <person name="Lipzen A."/>
            <person name="Lundell T."/>
            <person name="Morin E."/>
            <person name="Murat C."/>
            <person name="Riley R."/>
            <person name="Ohm R."/>
            <person name="Sun H."/>
            <person name="Tunlid A."/>
            <person name="Henrissat B."/>
            <person name="Grigoriev I.V."/>
            <person name="Hibbett D.S."/>
            <person name="Martin F."/>
        </authorList>
    </citation>
    <scope>NUCLEOTIDE SEQUENCE [LARGE SCALE GENOMIC DNA]</scope>
    <source>
        <strain evidence="5">Ve08.2h10</strain>
    </source>
</reference>
<feature type="domain" description="DDE Tnp4" evidence="3">
    <location>
        <begin position="8"/>
        <end position="118"/>
    </location>
</feature>
<dbReference type="InterPro" id="IPR027806">
    <property type="entry name" value="HARBI1_dom"/>
</dbReference>
<keyword evidence="5" id="KW-1185">Reference proteome</keyword>
<reference evidence="4 5" key="1">
    <citation type="submission" date="2014-04" db="EMBL/GenBank/DDBJ databases">
        <authorList>
            <consortium name="DOE Joint Genome Institute"/>
            <person name="Kuo A."/>
            <person name="Kohler A."/>
            <person name="Jargeat P."/>
            <person name="Nagy L.G."/>
            <person name="Floudas D."/>
            <person name="Copeland A."/>
            <person name="Barry K.W."/>
            <person name="Cichocki N."/>
            <person name="Veneault-Fourrey C."/>
            <person name="LaButti K."/>
            <person name="Lindquist E.A."/>
            <person name="Lipzen A."/>
            <person name="Lundell T."/>
            <person name="Morin E."/>
            <person name="Murat C."/>
            <person name="Sun H."/>
            <person name="Tunlid A."/>
            <person name="Henrissat B."/>
            <person name="Grigoriev I.V."/>
            <person name="Hibbett D.S."/>
            <person name="Martin F."/>
            <person name="Nordberg H.P."/>
            <person name="Cantor M.N."/>
            <person name="Hua S.X."/>
        </authorList>
    </citation>
    <scope>NUCLEOTIDE SEQUENCE [LARGE SCALE GENOMIC DNA]</scope>
    <source>
        <strain evidence="4 5">Ve08.2h10</strain>
    </source>
</reference>
<evidence type="ECO:0000259" key="3">
    <source>
        <dbReference type="Pfam" id="PF13359"/>
    </source>
</evidence>
<sequence length="142" mass="16454">MDYGLGLPGSVYNAYASQLTQTAQDHVLGDEHWIWADSAYPSEMWCVVPFMKHKSGHLTQDQKTLNYHLSSVCVHVEHTFSALKCCFQSLQELHHPVQQEWDPQYLIFWVNSCLIVHNMDIHFEELKGEHSVAWAISEKPDR</sequence>
<comment type="cofactor">
    <cofactor evidence="1">
        <name>a divalent metal cation</name>
        <dbReference type="ChEBI" id="CHEBI:60240"/>
    </cofactor>
</comment>